<evidence type="ECO:0000259" key="1">
    <source>
        <dbReference type="Pfam" id="PF00534"/>
    </source>
</evidence>
<dbReference type="GO" id="GO:0016757">
    <property type="term" value="F:glycosyltransferase activity"/>
    <property type="evidence" value="ECO:0007669"/>
    <property type="project" value="InterPro"/>
</dbReference>
<dbReference type="PANTHER" id="PTHR45947">
    <property type="entry name" value="SULFOQUINOVOSYL TRANSFERASE SQD2"/>
    <property type="match status" value="1"/>
</dbReference>
<sequence length="378" mass="42753">MKIGLFTECYLPVVNGVVYCVENIRNTLKNDGHQVFTFAPSSNKNRAHESDVYTLKSFRLGKTGYFFTYGFNHEMQEAASTCDVLHTHHPFAMARNALKISKKYKIPLVFTHHTQYYQYLPYIPKPFRGMAKRYLDGFLKKFCDNCTAIIAPSTGVKIIIEGYGTITPVEVIHNGIELEKFEIANPPVPTVFQKLKKDYTVILFVGRIAREKNIDFLISSFEVALKKYPKMYLMIVGDGPALQKLKVESAKLKTEENIIFTGNVPRGKIQNFYRAADVFASASKTEVHPLVGLEAQASGLPIVSLKSVGYEDIILDGENGYFAEETHTDFADKLVKLASNPQRQKEMSSKAIETSKEHSIEKSVEKMIKLYKSLIQFS</sequence>
<dbReference type="InterPro" id="IPR050194">
    <property type="entry name" value="Glycosyltransferase_grp1"/>
</dbReference>
<gene>
    <name evidence="3" type="ORF">A2215_02435</name>
</gene>
<proteinExistence type="predicted"/>
<organism evidence="3 4">
    <name type="scientific">Candidatus Berkelbacteria bacterium RIFOXYA2_FULL_43_10</name>
    <dbReference type="NCBI Taxonomy" id="1797472"/>
    <lineage>
        <taxon>Bacteria</taxon>
        <taxon>Candidatus Berkelbacteria</taxon>
    </lineage>
</organism>
<reference evidence="3 4" key="1">
    <citation type="journal article" date="2016" name="Nat. Commun.">
        <title>Thousands of microbial genomes shed light on interconnected biogeochemical processes in an aquifer system.</title>
        <authorList>
            <person name="Anantharaman K."/>
            <person name="Brown C.T."/>
            <person name="Hug L.A."/>
            <person name="Sharon I."/>
            <person name="Castelle C.J."/>
            <person name="Probst A.J."/>
            <person name="Thomas B.C."/>
            <person name="Singh A."/>
            <person name="Wilkins M.J."/>
            <person name="Karaoz U."/>
            <person name="Brodie E.L."/>
            <person name="Williams K.H."/>
            <person name="Hubbard S.S."/>
            <person name="Banfield J.F."/>
        </authorList>
    </citation>
    <scope>NUCLEOTIDE SEQUENCE [LARGE SCALE GENOMIC DNA]</scope>
</reference>
<feature type="domain" description="Glycosyltransferase subfamily 4-like N-terminal" evidence="2">
    <location>
        <begin position="14"/>
        <end position="179"/>
    </location>
</feature>
<dbReference type="Pfam" id="PF13439">
    <property type="entry name" value="Glyco_transf_4"/>
    <property type="match status" value="1"/>
</dbReference>
<dbReference type="InterPro" id="IPR001296">
    <property type="entry name" value="Glyco_trans_1"/>
</dbReference>
<evidence type="ECO:0000259" key="2">
    <source>
        <dbReference type="Pfam" id="PF13439"/>
    </source>
</evidence>
<dbReference type="Proteomes" id="UP000178583">
    <property type="component" value="Unassembled WGS sequence"/>
</dbReference>
<evidence type="ECO:0000313" key="3">
    <source>
        <dbReference type="EMBL" id="OGD65163.1"/>
    </source>
</evidence>
<dbReference type="PANTHER" id="PTHR45947:SF3">
    <property type="entry name" value="SULFOQUINOVOSYL TRANSFERASE SQD2"/>
    <property type="match status" value="1"/>
</dbReference>
<dbReference type="SUPFAM" id="SSF53756">
    <property type="entry name" value="UDP-Glycosyltransferase/glycogen phosphorylase"/>
    <property type="match status" value="1"/>
</dbReference>
<dbReference type="InterPro" id="IPR028098">
    <property type="entry name" value="Glyco_trans_4-like_N"/>
</dbReference>
<dbReference type="AlphaFoldDB" id="A0A1F5ECT7"/>
<evidence type="ECO:0008006" key="5">
    <source>
        <dbReference type="Google" id="ProtNLM"/>
    </source>
</evidence>
<name>A0A1F5ECT7_9BACT</name>
<dbReference type="Gene3D" id="3.40.50.2000">
    <property type="entry name" value="Glycogen Phosphorylase B"/>
    <property type="match status" value="2"/>
</dbReference>
<evidence type="ECO:0000313" key="4">
    <source>
        <dbReference type="Proteomes" id="UP000178583"/>
    </source>
</evidence>
<dbReference type="Pfam" id="PF00534">
    <property type="entry name" value="Glycos_transf_1"/>
    <property type="match status" value="1"/>
</dbReference>
<dbReference type="EMBL" id="MEZY01000015">
    <property type="protein sequence ID" value="OGD65163.1"/>
    <property type="molecule type" value="Genomic_DNA"/>
</dbReference>
<protein>
    <recommendedName>
        <fullName evidence="5">Glycosyl transferase family 1</fullName>
    </recommendedName>
</protein>
<feature type="domain" description="Glycosyl transferase family 1" evidence="1">
    <location>
        <begin position="194"/>
        <end position="353"/>
    </location>
</feature>
<comment type="caution">
    <text evidence="3">The sequence shown here is derived from an EMBL/GenBank/DDBJ whole genome shotgun (WGS) entry which is preliminary data.</text>
</comment>
<dbReference type="STRING" id="1797472.A2215_02435"/>
<accession>A0A1F5ECT7</accession>